<dbReference type="EMBL" id="VCEJ01000004">
    <property type="protein sequence ID" value="TLV01446.1"/>
    <property type="molecule type" value="Genomic_DNA"/>
</dbReference>
<feature type="domain" description="Major facilitator superfamily (MFS) profile" evidence="5">
    <location>
        <begin position="1"/>
        <end position="397"/>
    </location>
</feature>
<feature type="transmembrane region" description="Helical" evidence="4">
    <location>
        <begin position="251"/>
        <end position="271"/>
    </location>
</feature>
<organism evidence="6 7">
    <name type="scientific">Dyadobacter luticola</name>
    <dbReference type="NCBI Taxonomy" id="1979387"/>
    <lineage>
        <taxon>Bacteria</taxon>
        <taxon>Pseudomonadati</taxon>
        <taxon>Bacteroidota</taxon>
        <taxon>Cytophagia</taxon>
        <taxon>Cytophagales</taxon>
        <taxon>Spirosomataceae</taxon>
        <taxon>Dyadobacter</taxon>
    </lineage>
</organism>
<dbReference type="PROSITE" id="PS50850">
    <property type="entry name" value="MFS"/>
    <property type="match status" value="1"/>
</dbReference>
<keyword evidence="1 4" id="KW-0812">Transmembrane</keyword>
<evidence type="ECO:0000313" key="7">
    <source>
        <dbReference type="Proteomes" id="UP000306402"/>
    </source>
</evidence>
<feature type="transmembrane region" description="Helical" evidence="4">
    <location>
        <begin position="100"/>
        <end position="129"/>
    </location>
</feature>
<dbReference type="Gene3D" id="1.20.1250.20">
    <property type="entry name" value="MFS general substrate transporter like domains"/>
    <property type="match status" value="2"/>
</dbReference>
<dbReference type="PANTHER" id="PTHR23539:SF1">
    <property type="entry name" value="MAJOR FACILITATOR SUPERFAMILY (MFS) PROFILE DOMAIN-CONTAINING PROTEIN"/>
    <property type="match status" value="1"/>
</dbReference>
<dbReference type="RefSeq" id="WP_138366817.1">
    <property type="nucleotide sequence ID" value="NZ_VCEJ01000004.1"/>
</dbReference>
<gene>
    <name evidence="6" type="ORF">FEN17_18630</name>
</gene>
<protein>
    <submittedName>
        <fullName evidence="6">MFS transporter</fullName>
    </submittedName>
</protein>
<keyword evidence="7" id="KW-1185">Reference proteome</keyword>
<feature type="transmembrane region" description="Helical" evidence="4">
    <location>
        <begin position="283"/>
        <end position="301"/>
    </location>
</feature>
<keyword evidence="3 4" id="KW-0472">Membrane</keyword>
<reference evidence="6 7" key="1">
    <citation type="submission" date="2019-05" db="EMBL/GenBank/DDBJ databases">
        <authorList>
            <person name="Qu J.-H."/>
        </authorList>
    </citation>
    <scope>NUCLEOTIDE SEQUENCE [LARGE SCALE GENOMIC DNA]</scope>
    <source>
        <strain evidence="6 7">T17</strain>
    </source>
</reference>
<dbReference type="InterPro" id="IPR020846">
    <property type="entry name" value="MFS_dom"/>
</dbReference>
<evidence type="ECO:0000256" key="3">
    <source>
        <dbReference type="ARBA" id="ARBA00023136"/>
    </source>
</evidence>
<dbReference type="AlphaFoldDB" id="A0A5R9KYQ7"/>
<dbReference type="InterPro" id="IPR011701">
    <property type="entry name" value="MFS"/>
</dbReference>
<feature type="transmembrane region" description="Helical" evidence="4">
    <location>
        <begin position="342"/>
        <end position="365"/>
    </location>
</feature>
<comment type="caution">
    <text evidence="6">The sequence shown here is derived from an EMBL/GenBank/DDBJ whole genome shotgun (WGS) entry which is preliminary data.</text>
</comment>
<evidence type="ECO:0000259" key="5">
    <source>
        <dbReference type="PROSITE" id="PS50850"/>
    </source>
</evidence>
<sequence>MARAQHARSLRGLDLINLSLADVRDGIGPFLGIYLLSVHHWNLRDIGMVSSIATFSGVLVQTPAGAVVDRLKNKKIIIAIASLIIGFGTLLILIKPNYTVVIISQVLVGMAATFVGPAIAGMTLGLVSYKKLEHRTGRNEMFNHGGNVGSALISGLIGYTIGLQGIFVFTLVLSLASVACLQLIDQKEINHDLSRGCLPSEEKQSGSQSRKVIMQPLFIIFTACCVLYHFANAAMLPLAGQYIVSENKVDASVYMSACIVIAQLVMVPTAAWCSRRSVSGRKWLLLVCFAILPIRGLLYTASADPFFITAVQILDGASAGIFGVVSILVIADLTKGSGHFNFANGILITAVGLGASFSNVTAGYIAGAFSFRAAFVFLAAVAAVAFVICLFFMKETLKPDISE</sequence>
<feature type="transmembrane region" description="Helical" evidence="4">
    <location>
        <begin position="141"/>
        <end position="159"/>
    </location>
</feature>
<name>A0A5R9KYQ7_9BACT</name>
<keyword evidence="2 4" id="KW-1133">Transmembrane helix</keyword>
<evidence type="ECO:0000256" key="4">
    <source>
        <dbReference type="SAM" id="Phobius"/>
    </source>
</evidence>
<evidence type="ECO:0000313" key="6">
    <source>
        <dbReference type="EMBL" id="TLV01446.1"/>
    </source>
</evidence>
<feature type="transmembrane region" description="Helical" evidence="4">
    <location>
        <begin position="76"/>
        <end position="94"/>
    </location>
</feature>
<proteinExistence type="predicted"/>
<dbReference type="Pfam" id="PF07690">
    <property type="entry name" value="MFS_1"/>
    <property type="match status" value="1"/>
</dbReference>
<dbReference type="Proteomes" id="UP000306402">
    <property type="component" value="Unassembled WGS sequence"/>
</dbReference>
<dbReference type="CDD" id="cd06174">
    <property type="entry name" value="MFS"/>
    <property type="match status" value="1"/>
</dbReference>
<evidence type="ECO:0000256" key="1">
    <source>
        <dbReference type="ARBA" id="ARBA00022692"/>
    </source>
</evidence>
<dbReference type="SUPFAM" id="SSF103473">
    <property type="entry name" value="MFS general substrate transporter"/>
    <property type="match status" value="1"/>
</dbReference>
<dbReference type="PANTHER" id="PTHR23539">
    <property type="entry name" value="MFS TRANSPORTER"/>
    <property type="match status" value="1"/>
</dbReference>
<feature type="transmembrane region" description="Helical" evidence="4">
    <location>
        <begin position="371"/>
        <end position="393"/>
    </location>
</feature>
<evidence type="ECO:0000256" key="2">
    <source>
        <dbReference type="ARBA" id="ARBA00022989"/>
    </source>
</evidence>
<dbReference type="OrthoDB" id="9812574at2"/>
<dbReference type="GO" id="GO:0022857">
    <property type="term" value="F:transmembrane transporter activity"/>
    <property type="evidence" value="ECO:0007669"/>
    <property type="project" value="InterPro"/>
</dbReference>
<feature type="transmembrane region" description="Helical" evidence="4">
    <location>
        <begin position="212"/>
        <end position="231"/>
    </location>
</feature>
<accession>A0A5R9KYQ7</accession>
<dbReference type="InterPro" id="IPR036259">
    <property type="entry name" value="MFS_trans_sf"/>
</dbReference>
<feature type="transmembrane region" description="Helical" evidence="4">
    <location>
        <begin position="307"/>
        <end position="330"/>
    </location>
</feature>
<feature type="transmembrane region" description="Helical" evidence="4">
    <location>
        <begin position="165"/>
        <end position="184"/>
    </location>
</feature>